<evidence type="ECO:0000256" key="2">
    <source>
        <dbReference type="RuleBase" id="RU003707"/>
    </source>
</evidence>
<keyword evidence="4" id="KW-1185">Reference proteome</keyword>
<dbReference type="Proteomes" id="UP000283433">
    <property type="component" value="Unassembled WGS sequence"/>
</dbReference>
<dbReference type="AlphaFoldDB" id="A0A419SBH3"/>
<dbReference type="RefSeq" id="WP_120180052.1">
    <property type="nucleotide sequence ID" value="NZ_MBTA01000001.1"/>
</dbReference>
<comment type="caution">
    <text evidence="3">The sequence shown here is derived from an EMBL/GenBank/DDBJ whole genome shotgun (WGS) entry which is preliminary data.</text>
</comment>
<dbReference type="GO" id="GO:0003824">
    <property type="term" value="F:catalytic activity"/>
    <property type="evidence" value="ECO:0007669"/>
    <property type="project" value="InterPro"/>
</dbReference>
<dbReference type="PANTHER" id="PTHR11941">
    <property type="entry name" value="ENOYL-COA HYDRATASE-RELATED"/>
    <property type="match status" value="1"/>
</dbReference>
<evidence type="ECO:0000313" key="4">
    <source>
        <dbReference type="Proteomes" id="UP000283433"/>
    </source>
</evidence>
<sequence length="252" mass="28365">MEFIKTTIQDHVAIVSLDRGKSNAINETMLDELQKMVKSVEQDANIFGLILTGKHGFFTAGLDLIELYNYNEEQMLSFWTKFLKLINTLVEFKKPFITAISGHSPAGGCVLAICADYRVMAEGEYIIGLNEVPVGIIVPDSIFELYAFWIGEAKAYRNLLEGKLMNPAEAKQIGLVDATSSIDSLMTVALKQMKVYLQLEQNTWQQSKQNLRKKLIAKVNENQQETVEKVLQQWWSASTRAILKTIIGNLKG</sequence>
<accession>A0A419SBH3</accession>
<evidence type="ECO:0000313" key="3">
    <source>
        <dbReference type="EMBL" id="RKD20137.1"/>
    </source>
</evidence>
<dbReference type="EMBL" id="MBTA01000001">
    <property type="protein sequence ID" value="RKD20137.1"/>
    <property type="molecule type" value="Genomic_DNA"/>
</dbReference>
<dbReference type="CDD" id="cd06558">
    <property type="entry name" value="crotonase-like"/>
    <property type="match status" value="1"/>
</dbReference>
<dbReference type="SUPFAM" id="SSF52096">
    <property type="entry name" value="ClpP/crotonase"/>
    <property type="match status" value="1"/>
</dbReference>
<dbReference type="InterPro" id="IPR029045">
    <property type="entry name" value="ClpP/crotonase-like_dom_sf"/>
</dbReference>
<dbReference type="PANTHER" id="PTHR11941:SF45">
    <property type="entry name" value="ENOYL-COA DELTA ISOMERASE 1, MITOCHONDRIAL"/>
    <property type="match status" value="1"/>
</dbReference>
<comment type="similarity">
    <text evidence="1 2">Belongs to the enoyl-CoA hydratase/isomerase family.</text>
</comment>
<dbReference type="InterPro" id="IPR018376">
    <property type="entry name" value="Enoyl-CoA_hyd/isom_CS"/>
</dbReference>
<dbReference type="OrthoDB" id="9807606at2"/>
<dbReference type="InterPro" id="IPR001753">
    <property type="entry name" value="Enoyl-CoA_hydra/iso"/>
</dbReference>
<proteinExistence type="inferred from homology"/>
<dbReference type="Gene3D" id="3.90.226.10">
    <property type="entry name" value="2-enoyl-CoA Hydratase, Chain A, domain 1"/>
    <property type="match status" value="1"/>
</dbReference>
<organism evidence="3 4">
    <name type="scientific">Pelobium manganitolerans</name>
    <dbReference type="NCBI Taxonomy" id="1842495"/>
    <lineage>
        <taxon>Bacteria</taxon>
        <taxon>Pseudomonadati</taxon>
        <taxon>Bacteroidota</taxon>
        <taxon>Sphingobacteriia</taxon>
        <taxon>Sphingobacteriales</taxon>
        <taxon>Sphingobacteriaceae</taxon>
        <taxon>Pelobium</taxon>
    </lineage>
</organism>
<gene>
    <name evidence="3" type="ORF">BCY91_00485</name>
</gene>
<name>A0A419SBH3_9SPHI</name>
<dbReference type="Pfam" id="PF00378">
    <property type="entry name" value="ECH_1"/>
    <property type="match status" value="1"/>
</dbReference>
<dbReference type="PROSITE" id="PS00166">
    <property type="entry name" value="ENOYL_COA_HYDRATASE"/>
    <property type="match status" value="1"/>
</dbReference>
<evidence type="ECO:0000256" key="1">
    <source>
        <dbReference type="ARBA" id="ARBA00005254"/>
    </source>
</evidence>
<protein>
    <submittedName>
        <fullName evidence="3">Enoyl-CoA hydratase</fullName>
    </submittedName>
</protein>
<reference evidence="3 4" key="1">
    <citation type="submission" date="2016-07" db="EMBL/GenBank/DDBJ databases">
        <title>Genome of Pelobium manganitolerans.</title>
        <authorList>
            <person name="Wu S."/>
            <person name="Wang G."/>
        </authorList>
    </citation>
    <scope>NUCLEOTIDE SEQUENCE [LARGE SCALE GENOMIC DNA]</scope>
    <source>
        <strain evidence="3 4">YS-25</strain>
    </source>
</reference>
<dbReference type="GO" id="GO:0006635">
    <property type="term" value="P:fatty acid beta-oxidation"/>
    <property type="evidence" value="ECO:0007669"/>
    <property type="project" value="TreeGrafter"/>
</dbReference>